<organism evidence="3 4">
    <name type="scientific">Sphingomonas panacisoli</name>
    <dbReference type="NCBI Taxonomy" id="1813879"/>
    <lineage>
        <taxon>Bacteria</taxon>
        <taxon>Pseudomonadati</taxon>
        <taxon>Pseudomonadota</taxon>
        <taxon>Alphaproteobacteria</taxon>
        <taxon>Sphingomonadales</taxon>
        <taxon>Sphingomonadaceae</taxon>
        <taxon>Sphingomonas</taxon>
    </lineage>
</organism>
<dbReference type="SUPFAM" id="SSF51905">
    <property type="entry name" value="FAD/NAD(P)-binding domain"/>
    <property type="match status" value="1"/>
</dbReference>
<dbReference type="GO" id="GO:0004497">
    <property type="term" value="F:monooxygenase activity"/>
    <property type="evidence" value="ECO:0007669"/>
    <property type="project" value="InterPro"/>
</dbReference>
<dbReference type="AlphaFoldDB" id="A0A5B8LIH0"/>
<dbReference type="InterPro" id="IPR006905">
    <property type="entry name" value="Flavin_halogenase"/>
</dbReference>
<dbReference type="PROSITE" id="PS51257">
    <property type="entry name" value="PROKAR_LIPOPROTEIN"/>
    <property type="match status" value="1"/>
</dbReference>
<dbReference type="PIRSF" id="PIRSF011396">
    <property type="entry name" value="Trp_halogenase"/>
    <property type="match status" value="1"/>
</dbReference>
<accession>A0A5B8LIH0</accession>
<dbReference type="InterPro" id="IPR050816">
    <property type="entry name" value="Flavin-dep_Halogenase_NPB"/>
</dbReference>
<feature type="binding site" evidence="2">
    <location>
        <position position="81"/>
    </location>
    <ligand>
        <name>7-chloro-L-tryptophan</name>
        <dbReference type="ChEBI" id="CHEBI:58713"/>
    </ligand>
</feature>
<keyword evidence="2" id="KW-0274">FAD</keyword>
<keyword evidence="2" id="KW-0547">Nucleotide-binding</keyword>
<feature type="binding site" evidence="2">
    <location>
        <position position="351"/>
    </location>
    <ligand>
        <name>L-tryptophan</name>
        <dbReference type="ChEBI" id="CHEBI:57912"/>
    </ligand>
</feature>
<evidence type="ECO:0000256" key="2">
    <source>
        <dbReference type="PIRSR" id="PIRSR011396-2"/>
    </source>
</evidence>
<dbReference type="KEGG" id="spai:FPZ24_10555"/>
<dbReference type="InterPro" id="IPR033856">
    <property type="entry name" value="Trp_halogen"/>
</dbReference>
<reference evidence="3 4" key="1">
    <citation type="submission" date="2019-07" db="EMBL/GenBank/DDBJ databases">
        <title>Full genome sequence of Sphingomonas sp. 4R-6-7(HKS19).</title>
        <authorList>
            <person name="Im W.-T."/>
        </authorList>
    </citation>
    <scope>NUCLEOTIDE SEQUENCE [LARGE SCALE GENOMIC DNA]</scope>
    <source>
        <strain evidence="3 4">HKS19</strain>
    </source>
</reference>
<dbReference type="GO" id="GO:0000166">
    <property type="term" value="F:nucleotide binding"/>
    <property type="evidence" value="ECO:0007669"/>
    <property type="project" value="UniProtKB-KW"/>
</dbReference>
<dbReference type="PANTHER" id="PTHR43747">
    <property type="entry name" value="FAD-BINDING PROTEIN"/>
    <property type="match status" value="1"/>
</dbReference>
<dbReference type="OrthoDB" id="7178350at2"/>
<dbReference type="RefSeq" id="WP_146571790.1">
    <property type="nucleotide sequence ID" value="NZ_CP042306.1"/>
</dbReference>
<dbReference type="EMBL" id="CP042306">
    <property type="protein sequence ID" value="QDZ07871.1"/>
    <property type="molecule type" value="Genomic_DNA"/>
</dbReference>
<proteinExistence type="predicted"/>
<keyword evidence="2" id="KW-0285">Flavoprotein</keyword>
<dbReference type="Gene3D" id="3.50.50.60">
    <property type="entry name" value="FAD/NAD(P)-binding domain"/>
    <property type="match status" value="1"/>
</dbReference>
<feature type="active site" evidence="1">
    <location>
        <position position="81"/>
    </location>
</feature>
<name>A0A5B8LIH0_9SPHN</name>
<evidence type="ECO:0000313" key="3">
    <source>
        <dbReference type="EMBL" id="QDZ07871.1"/>
    </source>
</evidence>
<dbReference type="Pfam" id="PF04820">
    <property type="entry name" value="Trp_halogenase"/>
    <property type="match status" value="1"/>
</dbReference>
<protein>
    <submittedName>
        <fullName evidence="3">Tryptophan 7-halogenase</fullName>
    </submittedName>
</protein>
<dbReference type="Proteomes" id="UP000315673">
    <property type="component" value="Chromosome"/>
</dbReference>
<sequence length="511" mass="56203">MVPRRSILIVGGGTAGWLTACYLAKFFDLARHPSLSITLVESPDIGIVGVGEGAFPTIRTTLQFLGIDEYDFIRETSATFKQGIRFDDWLRNPHDGRHAHFIHPFEAPLYAHDESLVSHWLASDPATRPPFAEAVTIQHRVSEQQRGPKTAADGGFAAPLNYAYHFDAAALAAMLARRGRELGVRHVEDELVAAAVGADGTIDRLSFKRSGDATADLYIDCTGLRAELLGGALDEPFVSAKSYLFTDRALACRVPYDCADAPLPSYTVAAAHEGGWLWDIGLRDKRGIGCVFSSAHLDEDRARTILAAYPGVGDRGADARLITFEPGWRARQWVGNCVAVGMAGGFVEPLESTGIVVIEAAAAMIAELFPFNGPVDAPADRFNALMTARYDNLVNFLKLHYCLSRRIEPFWRDNADPASTPEALRALLDRWRHRPPSRFDFLIDVETFAFFNYQYILYGMDFHTEPIFGSAKGTGSAGSGTLFERIRGFGDQAVHELPSHRELVEQINAAR</sequence>
<dbReference type="InterPro" id="IPR036188">
    <property type="entry name" value="FAD/NAD-bd_sf"/>
</dbReference>
<keyword evidence="4" id="KW-1185">Reference proteome</keyword>
<feature type="binding site" evidence="2">
    <location>
        <position position="355"/>
    </location>
    <ligand>
        <name>FAD</name>
        <dbReference type="ChEBI" id="CHEBI:57692"/>
    </ligand>
</feature>
<evidence type="ECO:0000256" key="1">
    <source>
        <dbReference type="PIRSR" id="PIRSR011396-1"/>
    </source>
</evidence>
<gene>
    <name evidence="3" type="ORF">FPZ24_10555</name>
</gene>
<feature type="binding site" evidence="2">
    <location>
        <begin position="12"/>
        <end position="15"/>
    </location>
    <ligand>
        <name>FAD</name>
        <dbReference type="ChEBI" id="CHEBI:57692"/>
    </ligand>
</feature>
<dbReference type="PANTHER" id="PTHR43747:SF4">
    <property type="entry name" value="FLAVIN-DEPENDENT TRYPTOPHAN HALOGENASE"/>
    <property type="match status" value="1"/>
</dbReference>
<evidence type="ECO:0000313" key="4">
    <source>
        <dbReference type="Proteomes" id="UP000315673"/>
    </source>
</evidence>